<keyword evidence="4" id="KW-0997">Cell inner membrane</keyword>
<dbReference type="SUPFAM" id="SSF82693">
    <property type="entry name" value="Multidrug efflux transporter AcrB pore domain, PN1, PN2, PC1 and PC2 subdomains"/>
    <property type="match status" value="4"/>
</dbReference>
<keyword evidence="5 8" id="KW-0812">Transmembrane</keyword>
<dbReference type="FunCoup" id="A0A517SCA2">
    <property type="interactions" value="274"/>
</dbReference>
<dbReference type="Gene3D" id="3.30.70.1440">
    <property type="entry name" value="Multidrug efflux transporter AcrB pore domain"/>
    <property type="match status" value="1"/>
</dbReference>
<dbReference type="SUPFAM" id="SSF82866">
    <property type="entry name" value="Multidrug efflux transporter AcrB transmembrane domain"/>
    <property type="match status" value="2"/>
</dbReference>
<feature type="transmembrane region" description="Helical" evidence="8">
    <location>
        <begin position="896"/>
        <end position="922"/>
    </location>
</feature>
<evidence type="ECO:0000256" key="2">
    <source>
        <dbReference type="ARBA" id="ARBA00022448"/>
    </source>
</evidence>
<evidence type="ECO:0000256" key="5">
    <source>
        <dbReference type="ARBA" id="ARBA00022692"/>
    </source>
</evidence>
<keyword evidence="2" id="KW-0813">Transport</keyword>
<evidence type="ECO:0000256" key="7">
    <source>
        <dbReference type="ARBA" id="ARBA00023136"/>
    </source>
</evidence>
<keyword evidence="7 8" id="KW-0472">Membrane</keyword>
<feature type="transmembrane region" description="Helical" evidence="8">
    <location>
        <begin position="360"/>
        <end position="381"/>
    </location>
</feature>
<evidence type="ECO:0000256" key="8">
    <source>
        <dbReference type="SAM" id="Phobius"/>
    </source>
</evidence>
<evidence type="ECO:0000313" key="10">
    <source>
        <dbReference type="Proteomes" id="UP000315700"/>
    </source>
</evidence>
<evidence type="ECO:0000256" key="3">
    <source>
        <dbReference type="ARBA" id="ARBA00022475"/>
    </source>
</evidence>
<keyword evidence="6 8" id="KW-1133">Transmembrane helix</keyword>
<dbReference type="SUPFAM" id="SSF82714">
    <property type="entry name" value="Multidrug efflux transporter AcrB TolC docking domain, DN and DC subdomains"/>
    <property type="match status" value="2"/>
</dbReference>
<dbReference type="KEGG" id="ccos:Pan44_17820"/>
<dbReference type="GO" id="GO:0042910">
    <property type="term" value="F:xenobiotic transmembrane transporter activity"/>
    <property type="evidence" value="ECO:0007669"/>
    <property type="project" value="TreeGrafter"/>
</dbReference>
<comment type="subcellular location">
    <subcellularLocation>
        <location evidence="1">Cell inner membrane</location>
        <topology evidence="1">Multi-pass membrane protein</topology>
    </subcellularLocation>
</comment>
<evidence type="ECO:0000313" key="9">
    <source>
        <dbReference type="EMBL" id="QDT53759.1"/>
    </source>
</evidence>
<dbReference type="FunFam" id="3.30.70.1430:FF:000001">
    <property type="entry name" value="Efflux pump membrane transporter"/>
    <property type="match status" value="1"/>
</dbReference>
<dbReference type="PANTHER" id="PTHR32063:SF34">
    <property type="entry name" value="MULTIDRUG RESISTANCE PROTEIN MDTC"/>
    <property type="match status" value="1"/>
</dbReference>
<feature type="transmembrane region" description="Helical" evidence="8">
    <location>
        <begin position="463"/>
        <end position="489"/>
    </location>
</feature>
<gene>
    <name evidence="9" type="primary">mdtC</name>
    <name evidence="9" type="ORF">Pan44_17820</name>
</gene>
<feature type="transmembrane region" description="Helical" evidence="8">
    <location>
        <begin position="531"/>
        <end position="549"/>
    </location>
</feature>
<dbReference type="PRINTS" id="PR00702">
    <property type="entry name" value="ACRIFLAVINRP"/>
</dbReference>
<dbReference type="OrthoDB" id="220575at2"/>
<dbReference type="GO" id="GO:0005886">
    <property type="term" value="C:plasma membrane"/>
    <property type="evidence" value="ECO:0007669"/>
    <property type="project" value="UniProtKB-SubCell"/>
</dbReference>
<keyword evidence="3" id="KW-1003">Cell membrane</keyword>
<dbReference type="InterPro" id="IPR027463">
    <property type="entry name" value="AcrB_DN_DC_subdom"/>
</dbReference>
<dbReference type="Gene3D" id="3.30.2090.10">
    <property type="entry name" value="Multidrug efflux transporter AcrB TolC docking domain, DN and DC subdomains"/>
    <property type="match status" value="2"/>
</dbReference>
<evidence type="ECO:0000256" key="1">
    <source>
        <dbReference type="ARBA" id="ARBA00004429"/>
    </source>
</evidence>
<dbReference type="PANTHER" id="PTHR32063">
    <property type="match status" value="1"/>
</dbReference>
<feature type="transmembrane region" description="Helical" evidence="8">
    <location>
        <begin position="987"/>
        <end position="1013"/>
    </location>
</feature>
<proteinExistence type="predicted"/>
<name>A0A517SCA2_9PLAN</name>
<feature type="transmembrane region" description="Helical" evidence="8">
    <location>
        <begin position="334"/>
        <end position="353"/>
    </location>
</feature>
<dbReference type="InterPro" id="IPR001036">
    <property type="entry name" value="Acrflvin-R"/>
</dbReference>
<organism evidence="9 10">
    <name type="scientific">Caulifigura coniformis</name>
    <dbReference type="NCBI Taxonomy" id="2527983"/>
    <lineage>
        <taxon>Bacteria</taxon>
        <taxon>Pseudomonadati</taxon>
        <taxon>Planctomycetota</taxon>
        <taxon>Planctomycetia</taxon>
        <taxon>Planctomycetales</taxon>
        <taxon>Planctomycetaceae</taxon>
        <taxon>Caulifigura</taxon>
    </lineage>
</organism>
<feature type="transmembrane region" description="Helical" evidence="8">
    <location>
        <begin position="431"/>
        <end position="451"/>
    </location>
</feature>
<dbReference type="InParanoid" id="A0A517SCA2"/>
<dbReference type="RefSeq" id="WP_145029225.1">
    <property type="nucleotide sequence ID" value="NZ_CP036271.1"/>
</dbReference>
<accession>A0A517SCA2</accession>
<dbReference type="NCBIfam" id="NF033617">
    <property type="entry name" value="RND_permease_2"/>
    <property type="match status" value="1"/>
</dbReference>
<feature type="transmembrane region" description="Helical" evidence="8">
    <location>
        <begin position="859"/>
        <end position="876"/>
    </location>
</feature>
<dbReference type="EMBL" id="CP036271">
    <property type="protein sequence ID" value="QDT53759.1"/>
    <property type="molecule type" value="Genomic_DNA"/>
</dbReference>
<evidence type="ECO:0000256" key="6">
    <source>
        <dbReference type="ARBA" id="ARBA00022989"/>
    </source>
</evidence>
<dbReference type="Gene3D" id="3.30.70.1430">
    <property type="entry name" value="Multidrug efflux transporter AcrB pore domain"/>
    <property type="match status" value="2"/>
</dbReference>
<dbReference type="Gene3D" id="1.20.1640.10">
    <property type="entry name" value="Multidrug efflux transporter AcrB transmembrane domain"/>
    <property type="match status" value="2"/>
</dbReference>
<dbReference type="Gene3D" id="3.30.70.1320">
    <property type="entry name" value="Multidrug efflux transporter AcrB pore domain like"/>
    <property type="match status" value="1"/>
</dbReference>
<dbReference type="FunFam" id="1.20.1640.10:FF:000001">
    <property type="entry name" value="Efflux pump membrane transporter"/>
    <property type="match status" value="1"/>
</dbReference>
<dbReference type="AlphaFoldDB" id="A0A517SCA2"/>
<sequence length="1044" mass="112876">MTLSGPFIRRPVATTLLTIAMTLLGVLGYFMLPVSPMPEIEFPSIQVSASLPGANPETMATAVATPLERQFGRIAGVTEMTSSSSLGNTSITLQFDFSRNIDAAARDVQAAINAARSQLPANLPNNPSYQKVNPADSPIMIFALTSDTYTKLQMYDIASSILQQKIAQVQGVGQVTIGGGSNPAVRVDVNPTILNALGLSLADVRATLTAANANRPKGSITSSTRTWSITASDQLFKAEEYENLVITFRNGAPIRIRDVAKVTDSIEDVRSFGIANGRPAVSIIVYRQPGENIIATVDRLRETLPQLRTQIPAGIDMDVTMDRTMTIRASLHDVQFTLVLSVVLVILVVFAFLRDVRATLIPSIAVPVSLVTTFGVMYLFGYTLDNLSLMALTIATGFVVDDAVVVIENVSRYLEQGMSPRKAALIGAREIGFTVLSISISLVAVFIPILLMRGLVGLLFREFAVTLSAAIVISLIVSLTTTPMLCALFLKPHDPQKKHGRTFQLSEKFYDWVLGWYSRSLIVVLRHQWATMVVMVGTVALTVYLYAIVPKGFFPQQDTGRIMASVMADQSISFNAMTTLVQQYAAVVAADPDVASVVAFAGGGRGGATNSARMFATLVPQSERQLNSDGVIGRIRAKAGKIPGGTLLMQVSQDLRFGGRGSSAQFQYTIRGNSLQELNEWTPKLLTEFKKIPGIADVNTDAQSKGLQTRLEVDRETAARLGIDFATIDNTLYDAFGQRQVSTMYLPLNQYRVVMEVDDAYAEGPESIRHIYVKTSNGSLVPLSDLYQPRMTNASLSVAHSGQFPSSTISFNLLHGTSLGDIVPKVEDLVNNLGMPESIQGQFAGTAQAFQHSLSNQPLLILAALVTVYIVLGMLYESYIHPLTILSTLPSAGVGAILALMLCGMDLNVIGMIGILLLIGIVKKNAILMIDFALDAERNRGMTPQDAIFEACVLRFRPITMTTMAALLGGLPMAIGMGTGAELRQPLGVAIVGGLIFSQALTLYTTPVVYLFLDRLRKRSPEEVAREEANRWEPGMVGMQPTVG</sequence>
<dbReference type="Pfam" id="PF00873">
    <property type="entry name" value="ACR_tran"/>
    <property type="match status" value="1"/>
</dbReference>
<feature type="transmembrane region" description="Helical" evidence="8">
    <location>
        <begin position="387"/>
        <end position="410"/>
    </location>
</feature>
<dbReference type="Proteomes" id="UP000315700">
    <property type="component" value="Chromosome"/>
</dbReference>
<evidence type="ECO:0000256" key="4">
    <source>
        <dbReference type="ARBA" id="ARBA00022519"/>
    </source>
</evidence>
<protein>
    <submittedName>
        <fullName evidence="9">Multidrug resistance protein MdtC</fullName>
    </submittedName>
</protein>
<feature type="transmembrane region" description="Helical" evidence="8">
    <location>
        <begin position="12"/>
        <end position="32"/>
    </location>
</feature>
<reference evidence="9 10" key="1">
    <citation type="submission" date="2019-02" db="EMBL/GenBank/DDBJ databases">
        <title>Deep-cultivation of Planctomycetes and their phenomic and genomic characterization uncovers novel biology.</title>
        <authorList>
            <person name="Wiegand S."/>
            <person name="Jogler M."/>
            <person name="Boedeker C."/>
            <person name="Pinto D."/>
            <person name="Vollmers J."/>
            <person name="Rivas-Marin E."/>
            <person name="Kohn T."/>
            <person name="Peeters S.H."/>
            <person name="Heuer A."/>
            <person name="Rast P."/>
            <person name="Oberbeckmann S."/>
            <person name="Bunk B."/>
            <person name="Jeske O."/>
            <person name="Meyerdierks A."/>
            <person name="Storesund J.E."/>
            <person name="Kallscheuer N."/>
            <person name="Luecker S."/>
            <person name="Lage O.M."/>
            <person name="Pohl T."/>
            <person name="Merkel B.J."/>
            <person name="Hornburger P."/>
            <person name="Mueller R.-W."/>
            <person name="Bruemmer F."/>
            <person name="Labrenz M."/>
            <person name="Spormann A.M."/>
            <person name="Op den Camp H."/>
            <person name="Overmann J."/>
            <person name="Amann R."/>
            <person name="Jetten M.S.M."/>
            <person name="Mascher T."/>
            <person name="Medema M.H."/>
            <person name="Devos D.P."/>
            <person name="Kaster A.-K."/>
            <person name="Ovreas L."/>
            <person name="Rohde M."/>
            <person name="Galperin M.Y."/>
            <person name="Jogler C."/>
        </authorList>
    </citation>
    <scope>NUCLEOTIDE SEQUENCE [LARGE SCALE GENOMIC DNA]</scope>
    <source>
        <strain evidence="9 10">Pan44</strain>
    </source>
</reference>
<feature type="transmembrane region" description="Helical" evidence="8">
    <location>
        <begin position="964"/>
        <end position="981"/>
    </location>
</feature>
<keyword evidence="10" id="KW-1185">Reference proteome</keyword>